<dbReference type="Gene3D" id="2.30.30.40">
    <property type="entry name" value="SH3 Domains"/>
    <property type="match status" value="1"/>
</dbReference>
<dbReference type="FunFam" id="1.25.40.90:FF:000009">
    <property type="entry name" value="Putative signal transducing adapter molecule 1"/>
    <property type="match status" value="1"/>
</dbReference>
<dbReference type="InterPro" id="IPR050670">
    <property type="entry name" value="STAM"/>
</dbReference>
<evidence type="ECO:0000256" key="3">
    <source>
        <dbReference type="ARBA" id="ARBA00022443"/>
    </source>
</evidence>
<evidence type="ECO:0000256" key="2">
    <source>
        <dbReference type="ARBA" id="ARBA00009666"/>
    </source>
</evidence>
<dbReference type="GO" id="GO:0035091">
    <property type="term" value="F:phosphatidylinositol binding"/>
    <property type="evidence" value="ECO:0007669"/>
    <property type="project" value="InterPro"/>
</dbReference>
<feature type="domain" description="VHS" evidence="10">
    <location>
        <begin position="19"/>
        <end position="149"/>
    </location>
</feature>
<dbReference type="PROSITE" id="PS50179">
    <property type="entry name" value="VHS"/>
    <property type="match status" value="1"/>
</dbReference>
<organism evidence="11">
    <name type="scientific">Lygus hesperus</name>
    <name type="common">Western plant bug</name>
    <dbReference type="NCBI Taxonomy" id="30085"/>
    <lineage>
        <taxon>Eukaryota</taxon>
        <taxon>Metazoa</taxon>
        <taxon>Ecdysozoa</taxon>
        <taxon>Arthropoda</taxon>
        <taxon>Hexapoda</taxon>
        <taxon>Insecta</taxon>
        <taxon>Pterygota</taxon>
        <taxon>Neoptera</taxon>
        <taxon>Paraneoptera</taxon>
        <taxon>Hemiptera</taxon>
        <taxon>Heteroptera</taxon>
        <taxon>Panheteroptera</taxon>
        <taxon>Cimicomorpha</taxon>
        <taxon>Miridae</taxon>
        <taxon>Mirini</taxon>
        <taxon>Lygus</taxon>
    </lineage>
</organism>
<dbReference type="EMBL" id="GDHC01008075">
    <property type="protein sequence ID" value="JAQ10554.1"/>
    <property type="molecule type" value="Transcribed_RNA"/>
</dbReference>
<dbReference type="SUPFAM" id="SSF50044">
    <property type="entry name" value="SH3-domain"/>
    <property type="match status" value="1"/>
</dbReference>
<feature type="compositionally biased region" description="Polar residues" evidence="8">
    <location>
        <begin position="479"/>
        <end position="489"/>
    </location>
</feature>
<dbReference type="GO" id="GO:0033565">
    <property type="term" value="C:ESCRT-0 complex"/>
    <property type="evidence" value="ECO:0007669"/>
    <property type="project" value="TreeGrafter"/>
</dbReference>
<feature type="compositionally biased region" description="Pro residues" evidence="8">
    <location>
        <begin position="491"/>
        <end position="503"/>
    </location>
</feature>
<feature type="domain" description="SH3" evidence="9">
    <location>
        <begin position="227"/>
        <end position="286"/>
    </location>
</feature>
<comment type="subcellular location">
    <subcellularLocation>
        <location evidence="1">Endosome</location>
    </subcellularLocation>
</comment>
<dbReference type="Gene3D" id="1.20.5.1940">
    <property type="match status" value="1"/>
</dbReference>
<feature type="region of interest" description="Disordered" evidence="8">
    <location>
        <begin position="153"/>
        <end position="172"/>
    </location>
</feature>
<keyword evidence="4" id="KW-0813">Transport</keyword>
<proteinExistence type="inferred from homology"/>
<dbReference type="PROSITE" id="PS50002">
    <property type="entry name" value="SH3"/>
    <property type="match status" value="1"/>
</dbReference>
<comment type="similarity">
    <text evidence="2">Belongs to the STAM family.</text>
</comment>
<dbReference type="Gene3D" id="1.25.40.90">
    <property type="match status" value="1"/>
</dbReference>
<dbReference type="Pfam" id="PF00790">
    <property type="entry name" value="VHS"/>
    <property type="match status" value="1"/>
</dbReference>
<sequence length="503" mass="54982">MGLTSYFTASPFDTDVEKATHENNTKDDWALIMDICDKVGNSQPKAKECLRSIIKRLNNQDPHVVLQAVTLLDACVSNCGKSFQLEVASREFESEMKKVVKKWPPSSGVGSQLRILVKKWSEAEFKADPQLSLLTSMWGRMKSDGIDLTIHADPTTTARTSRPVDPDTVASQQEVDDIAKAIELSLKETSSPKAVPPSSSGLGSLSTSSSLYPSIGGMASSVVPSASEPRKVRALYDFEAAEENELTFFAGEIIHVLDDSDANWWKGCNQRGEGLFPNNFVTSDLNSDPNKLNKSDKKGVQFNETVEVKAIARIKATEIDEGKIDRVLHLLHEADPNVDTLDPPELQPLEEDVMEMGPLIDNELEKVDRKHAQLTQLSGSLVEAMNMYHSLLREPSHIMAKGPPPPMGPGMYHTLPGHGSLHHGPPPGPQSLPIGPPGMGVVHPQQPVGPGVFSPPGHHPGQPIQGQPPPHEFPMYQTMPPQHTHNMYQNGPPPSHFYPPPPN</sequence>
<dbReference type="GO" id="GO:0043328">
    <property type="term" value="P:protein transport to vacuole involved in ubiquitin-dependent protein catabolic process via the multivesicular body sorting pathway"/>
    <property type="evidence" value="ECO:0007669"/>
    <property type="project" value="TreeGrafter"/>
</dbReference>
<reference evidence="11" key="1">
    <citation type="journal article" date="2016" name="Gigascience">
        <title>De novo construction of an expanded transcriptome assembly for the western tarnished plant bug, Lygus hesperus.</title>
        <authorList>
            <person name="Tassone E.E."/>
            <person name="Geib S.M."/>
            <person name="Hall B."/>
            <person name="Fabrick J.A."/>
            <person name="Brent C.S."/>
            <person name="Hull J.J."/>
        </authorList>
    </citation>
    <scope>NUCLEOTIDE SEQUENCE</scope>
</reference>
<keyword evidence="6" id="KW-0653">Protein transport</keyword>
<dbReference type="Pfam" id="PF00018">
    <property type="entry name" value="SH3_1"/>
    <property type="match status" value="1"/>
</dbReference>
<evidence type="ECO:0000256" key="1">
    <source>
        <dbReference type="ARBA" id="ARBA00004177"/>
    </source>
</evidence>
<evidence type="ECO:0000256" key="4">
    <source>
        <dbReference type="ARBA" id="ARBA00022448"/>
    </source>
</evidence>
<dbReference type="PRINTS" id="PR00452">
    <property type="entry name" value="SH3DOMAIN"/>
</dbReference>
<evidence type="ECO:0000256" key="6">
    <source>
        <dbReference type="ARBA" id="ARBA00022927"/>
    </source>
</evidence>
<dbReference type="SMART" id="SM00326">
    <property type="entry name" value="SH3"/>
    <property type="match status" value="1"/>
</dbReference>
<keyword evidence="5" id="KW-0967">Endosome</keyword>
<evidence type="ECO:0000259" key="9">
    <source>
        <dbReference type="PROSITE" id="PS50002"/>
    </source>
</evidence>
<dbReference type="CDD" id="cd11820">
    <property type="entry name" value="SH3_STAM"/>
    <property type="match status" value="1"/>
</dbReference>
<dbReference type="SUPFAM" id="SSF48464">
    <property type="entry name" value="ENTH/VHS domain"/>
    <property type="match status" value="1"/>
</dbReference>
<dbReference type="CDD" id="cd21388">
    <property type="entry name" value="GAT_STAM"/>
    <property type="match status" value="1"/>
</dbReference>
<dbReference type="AlphaFoldDB" id="A0A146LRV6"/>
<feature type="compositionally biased region" description="Low complexity" evidence="8">
    <location>
        <begin position="447"/>
        <end position="465"/>
    </location>
</feature>
<keyword evidence="3 7" id="KW-0728">SH3 domain</keyword>
<evidence type="ECO:0000313" key="11">
    <source>
        <dbReference type="EMBL" id="JAQ10554.1"/>
    </source>
</evidence>
<dbReference type="CDD" id="cd03568">
    <property type="entry name" value="VHS_STAM"/>
    <property type="match status" value="1"/>
</dbReference>
<evidence type="ECO:0000256" key="8">
    <source>
        <dbReference type="SAM" id="MobiDB-lite"/>
    </source>
</evidence>
<dbReference type="InterPro" id="IPR036028">
    <property type="entry name" value="SH3-like_dom_sf"/>
</dbReference>
<dbReference type="PANTHER" id="PTHR45929">
    <property type="entry name" value="JAK PATHWAY SIGNAL TRANSDUCTION ADAPTOR MOLECULE"/>
    <property type="match status" value="1"/>
</dbReference>
<name>A0A146LRV6_LYGHE</name>
<dbReference type="SMART" id="SM00288">
    <property type="entry name" value="VHS"/>
    <property type="match status" value="1"/>
</dbReference>
<accession>A0A146LRV6</accession>
<gene>
    <name evidence="11" type="primary">STAM_0</name>
    <name evidence="11" type="ORF">g.66442</name>
</gene>
<evidence type="ECO:0000256" key="7">
    <source>
        <dbReference type="PROSITE-ProRule" id="PRU00192"/>
    </source>
</evidence>
<dbReference type="PANTHER" id="PTHR45929:SF3">
    <property type="entry name" value="JAK PATHWAY SIGNAL TRANSDUCTION ADAPTOR MOLECULE"/>
    <property type="match status" value="1"/>
</dbReference>
<dbReference type="GO" id="GO:0043130">
    <property type="term" value="F:ubiquitin binding"/>
    <property type="evidence" value="ECO:0007669"/>
    <property type="project" value="InterPro"/>
</dbReference>
<dbReference type="InterPro" id="IPR008942">
    <property type="entry name" value="ENTH_VHS"/>
</dbReference>
<dbReference type="InterPro" id="IPR001452">
    <property type="entry name" value="SH3_domain"/>
</dbReference>
<protein>
    <submittedName>
        <fullName evidence="11">Signal transducing adapter molecule 1</fullName>
    </submittedName>
</protein>
<evidence type="ECO:0000256" key="5">
    <source>
        <dbReference type="ARBA" id="ARBA00022753"/>
    </source>
</evidence>
<feature type="region of interest" description="Disordered" evidence="8">
    <location>
        <begin position="447"/>
        <end position="503"/>
    </location>
</feature>
<dbReference type="InterPro" id="IPR002014">
    <property type="entry name" value="VHS_dom"/>
</dbReference>
<evidence type="ECO:0000259" key="10">
    <source>
        <dbReference type="PROSITE" id="PS50179"/>
    </source>
</evidence>